<evidence type="ECO:0000313" key="2">
    <source>
        <dbReference type="EMBL" id="MEJ5197147.1"/>
    </source>
</evidence>
<protein>
    <submittedName>
        <fullName evidence="2">TRAP transporter substrate-binding protein DctP</fullName>
    </submittedName>
</protein>
<dbReference type="GO" id="GO:0055085">
    <property type="term" value="P:transmembrane transport"/>
    <property type="evidence" value="ECO:0007669"/>
    <property type="project" value="InterPro"/>
</dbReference>
<organism evidence="2 3">
    <name type="scientific">Faecalibacterium wellingii</name>
    <dbReference type="NCBI Taxonomy" id="2929491"/>
    <lineage>
        <taxon>Bacteria</taxon>
        <taxon>Bacillati</taxon>
        <taxon>Bacillota</taxon>
        <taxon>Clostridia</taxon>
        <taxon>Eubacteriales</taxon>
        <taxon>Oscillospiraceae</taxon>
        <taxon>Faecalibacterium</taxon>
    </lineage>
</organism>
<dbReference type="NCBIfam" id="NF037995">
    <property type="entry name" value="TRAP_S1"/>
    <property type="match status" value="1"/>
</dbReference>
<dbReference type="RefSeq" id="WP_339396291.1">
    <property type="nucleotide sequence ID" value="NZ_JBBFGL010000019.1"/>
</dbReference>
<evidence type="ECO:0000313" key="3">
    <source>
        <dbReference type="Proteomes" id="UP001373196"/>
    </source>
</evidence>
<comment type="caution">
    <text evidence="2">The sequence shown here is derived from an EMBL/GenBank/DDBJ whole genome shotgun (WGS) entry which is preliminary data.</text>
</comment>
<dbReference type="InterPro" id="IPR038404">
    <property type="entry name" value="TRAP_DctP_sf"/>
</dbReference>
<dbReference type="PANTHER" id="PTHR33376">
    <property type="match status" value="1"/>
</dbReference>
<dbReference type="EMBL" id="JBBFGL010000019">
    <property type="protein sequence ID" value="MEJ5197147.1"/>
    <property type="molecule type" value="Genomic_DNA"/>
</dbReference>
<dbReference type="Pfam" id="PF03480">
    <property type="entry name" value="DctP"/>
    <property type="match status" value="1"/>
</dbReference>
<dbReference type="InterPro" id="IPR018389">
    <property type="entry name" value="DctP_fam"/>
</dbReference>
<sequence length="119" mass="13548">AQENPLAMIETQSFYEVCPYLILTAHLRAWVYIAMGLAQYNRLSDSQKAVVDQAGAECQAYEHELFLDNEEKYYNQLQEQGMEFIEVDTQEFADAMVSGVLPILTDSQKKIYDAIEALA</sequence>
<dbReference type="Gene3D" id="3.40.190.170">
    <property type="entry name" value="Bacterial extracellular solute-binding protein, family 7"/>
    <property type="match status" value="1"/>
</dbReference>
<accession>A0AB35Y914</accession>
<proteinExistence type="predicted"/>
<dbReference type="Proteomes" id="UP001373196">
    <property type="component" value="Unassembled WGS sequence"/>
</dbReference>
<gene>
    <name evidence="2" type="primary">dctP</name>
    <name evidence="2" type="ORF">WF834_13425</name>
</gene>
<dbReference type="PANTHER" id="PTHR33376:SF4">
    <property type="entry name" value="SIALIC ACID-BINDING PERIPLASMIC PROTEIN SIAP"/>
    <property type="match status" value="1"/>
</dbReference>
<keyword evidence="1" id="KW-0732">Signal</keyword>
<name>A0AB35Y914_9FIRM</name>
<feature type="non-terminal residue" evidence="2">
    <location>
        <position position="1"/>
    </location>
</feature>
<dbReference type="AlphaFoldDB" id="A0AB35Y914"/>
<evidence type="ECO:0000256" key="1">
    <source>
        <dbReference type="ARBA" id="ARBA00022729"/>
    </source>
</evidence>
<reference evidence="2" key="1">
    <citation type="submission" date="2024-03" db="EMBL/GenBank/DDBJ databases">
        <authorList>
            <person name="Plomp N."/>
            <person name="Harmsen H.J."/>
        </authorList>
    </citation>
    <scope>NUCLEOTIDE SEQUENCE</scope>
    <source>
        <strain evidence="2">HTF-128</strain>
    </source>
</reference>